<dbReference type="Proteomes" id="UP001610335">
    <property type="component" value="Unassembled WGS sequence"/>
</dbReference>
<evidence type="ECO:0000313" key="2">
    <source>
        <dbReference type="Proteomes" id="UP001610335"/>
    </source>
</evidence>
<accession>A0ABR4HIW7</accession>
<keyword evidence="2" id="KW-1185">Reference proteome</keyword>
<gene>
    <name evidence="1" type="ORF">BDW59DRAFT_153900</name>
</gene>
<protein>
    <recommendedName>
        <fullName evidence="3">Nucleoside phosphorylase domain-containing protein</fullName>
    </recommendedName>
</protein>
<dbReference type="InterPro" id="IPR035994">
    <property type="entry name" value="Nucleoside_phosphorylase_sf"/>
</dbReference>
<dbReference type="EMBL" id="JBFXLS010000113">
    <property type="protein sequence ID" value="KAL2815410.1"/>
    <property type="molecule type" value="Genomic_DNA"/>
</dbReference>
<proteinExistence type="predicted"/>
<reference evidence="1 2" key="1">
    <citation type="submission" date="2024-07" db="EMBL/GenBank/DDBJ databases">
        <title>Section-level genome sequencing and comparative genomics of Aspergillus sections Usti and Cavernicolus.</title>
        <authorList>
            <consortium name="Lawrence Berkeley National Laboratory"/>
            <person name="Nybo J.L."/>
            <person name="Vesth T.C."/>
            <person name="Theobald S."/>
            <person name="Frisvad J.C."/>
            <person name="Larsen T.O."/>
            <person name="Kjaerboelling I."/>
            <person name="Rothschild-Mancinelli K."/>
            <person name="Lyhne E.K."/>
            <person name="Kogle M.E."/>
            <person name="Barry K."/>
            <person name="Clum A."/>
            <person name="Na H."/>
            <person name="Ledsgaard L."/>
            <person name="Lin J."/>
            <person name="Lipzen A."/>
            <person name="Kuo A."/>
            <person name="Riley R."/>
            <person name="Mondo S."/>
            <person name="LaButti K."/>
            <person name="Haridas S."/>
            <person name="Pangalinan J."/>
            <person name="Salamov A.A."/>
            <person name="Simmons B.A."/>
            <person name="Magnuson J.K."/>
            <person name="Chen J."/>
            <person name="Drula E."/>
            <person name="Henrissat B."/>
            <person name="Wiebenga A."/>
            <person name="Lubbers R.J."/>
            <person name="Gomes A.C."/>
            <person name="Makela M.R."/>
            <person name="Stajich J."/>
            <person name="Grigoriev I.V."/>
            <person name="Mortensen U.H."/>
            <person name="De vries R.P."/>
            <person name="Baker S.E."/>
            <person name="Andersen M.R."/>
        </authorList>
    </citation>
    <scope>NUCLEOTIDE SEQUENCE [LARGE SCALE GENOMIC DNA]</scope>
    <source>
        <strain evidence="1 2">CBS 600.67</strain>
    </source>
</reference>
<dbReference type="PANTHER" id="PTHR46082:SF11">
    <property type="entry name" value="AAA+ ATPASE DOMAIN-CONTAINING PROTEIN-RELATED"/>
    <property type="match status" value="1"/>
</dbReference>
<dbReference type="PANTHER" id="PTHR46082">
    <property type="entry name" value="ATP/GTP-BINDING PROTEIN-RELATED"/>
    <property type="match status" value="1"/>
</dbReference>
<dbReference type="SUPFAM" id="SSF53167">
    <property type="entry name" value="Purine and uridine phosphorylases"/>
    <property type="match status" value="1"/>
</dbReference>
<sequence>MPPLKALESRDLYTVGWIAALPLERAAAMALLDEKHEKPLDFVQPHSDTNSYTWGCLGEHNVVIASLAAGKYGMTSAAATALPMLASFPQIRFGLLVGIGAGIARPDKGRDIRLGDIAVSQPHGNSGGVVQYDLFKANSGNQREGAAFLNSPPEVLLCALWHLQTQHELEPLKVLKYFEEAIARYPRLAKQGYVHQGFENDQLFKTSNSQEEIQREPRDLIDLKSTMALLLLVTLFSRMLPTETKSWRILGINVFALKWKLPA</sequence>
<dbReference type="Gene3D" id="3.40.50.1580">
    <property type="entry name" value="Nucleoside phosphorylase domain"/>
    <property type="match status" value="1"/>
</dbReference>
<evidence type="ECO:0008006" key="3">
    <source>
        <dbReference type="Google" id="ProtNLM"/>
    </source>
</evidence>
<dbReference type="InterPro" id="IPR053137">
    <property type="entry name" value="NLR-like"/>
</dbReference>
<organism evidence="1 2">
    <name type="scientific">Aspergillus cavernicola</name>
    <dbReference type="NCBI Taxonomy" id="176166"/>
    <lineage>
        <taxon>Eukaryota</taxon>
        <taxon>Fungi</taxon>
        <taxon>Dikarya</taxon>
        <taxon>Ascomycota</taxon>
        <taxon>Pezizomycotina</taxon>
        <taxon>Eurotiomycetes</taxon>
        <taxon>Eurotiomycetidae</taxon>
        <taxon>Eurotiales</taxon>
        <taxon>Aspergillaceae</taxon>
        <taxon>Aspergillus</taxon>
        <taxon>Aspergillus subgen. Nidulantes</taxon>
    </lineage>
</organism>
<comment type="caution">
    <text evidence="1">The sequence shown here is derived from an EMBL/GenBank/DDBJ whole genome shotgun (WGS) entry which is preliminary data.</text>
</comment>
<name>A0ABR4HIW7_9EURO</name>
<evidence type="ECO:0000313" key="1">
    <source>
        <dbReference type="EMBL" id="KAL2815410.1"/>
    </source>
</evidence>